<accession>A0AAJ6YUY6</accession>
<evidence type="ECO:0000256" key="4">
    <source>
        <dbReference type="ARBA" id="ARBA00022825"/>
    </source>
</evidence>
<evidence type="ECO:0000256" key="1">
    <source>
        <dbReference type="ARBA" id="ARBA00004239"/>
    </source>
</evidence>
<dbReference type="InterPro" id="IPR033116">
    <property type="entry name" value="TRYPSIN_SER"/>
</dbReference>
<gene>
    <name evidence="10" type="primary">LOC105367741</name>
</gene>
<dbReference type="InterPro" id="IPR009003">
    <property type="entry name" value="Peptidase_S1_PA"/>
</dbReference>
<dbReference type="Pfam" id="PF00089">
    <property type="entry name" value="Trypsin"/>
    <property type="match status" value="1"/>
</dbReference>
<dbReference type="CDD" id="cd00190">
    <property type="entry name" value="Tryp_SPc"/>
    <property type="match status" value="1"/>
</dbReference>
<keyword evidence="9" id="KW-1185">Reference proteome</keyword>
<name>A0AAJ6YUY6_9HYME</name>
<evidence type="ECO:0000259" key="8">
    <source>
        <dbReference type="PROSITE" id="PS50240"/>
    </source>
</evidence>
<dbReference type="PANTHER" id="PTHR24252">
    <property type="entry name" value="ACROSIN-RELATED"/>
    <property type="match status" value="1"/>
</dbReference>
<protein>
    <submittedName>
        <fullName evidence="10">Chymotrypsin-1-like</fullName>
    </submittedName>
</protein>
<feature type="domain" description="Peptidase S1" evidence="8">
    <location>
        <begin position="24"/>
        <end position="254"/>
    </location>
</feature>
<dbReference type="AlphaFoldDB" id="A0AAJ6YUY6"/>
<keyword evidence="2 6" id="KW-0645">Protease</keyword>
<dbReference type="PROSITE" id="PS50240">
    <property type="entry name" value="TRYPSIN_DOM"/>
    <property type="match status" value="1"/>
</dbReference>
<keyword evidence="7" id="KW-0732">Signal</keyword>
<keyword evidence="3 6" id="KW-0378">Hydrolase</keyword>
<dbReference type="InterPro" id="IPR018114">
    <property type="entry name" value="TRYPSIN_HIS"/>
</dbReference>
<dbReference type="InterPro" id="IPR001314">
    <property type="entry name" value="Peptidase_S1A"/>
</dbReference>
<dbReference type="KEGG" id="csol:105367741"/>
<evidence type="ECO:0000256" key="6">
    <source>
        <dbReference type="RuleBase" id="RU363034"/>
    </source>
</evidence>
<dbReference type="GO" id="GO:0004252">
    <property type="term" value="F:serine-type endopeptidase activity"/>
    <property type="evidence" value="ECO:0007669"/>
    <property type="project" value="InterPro"/>
</dbReference>
<dbReference type="PANTHER" id="PTHR24252:SF7">
    <property type="entry name" value="HYALIN"/>
    <property type="match status" value="1"/>
</dbReference>
<dbReference type="Proteomes" id="UP000695007">
    <property type="component" value="Unplaced"/>
</dbReference>
<dbReference type="InterPro" id="IPR001254">
    <property type="entry name" value="Trypsin_dom"/>
</dbReference>
<evidence type="ECO:0000313" key="10">
    <source>
        <dbReference type="RefSeq" id="XP_011504811.1"/>
    </source>
</evidence>
<dbReference type="GeneID" id="105367741"/>
<organism evidence="9 10">
    <name type="scientific">Ceratosolen solmsi marchali</name>
    <dbReference type="NCBI Taxonomy" id="326594"/>
    <lineage>
        <taxon>Eukaryota</taxon>
        <taxon>Metazoa</taxon>
        <taxon>Ecdysozoa</taxon>
        <taxon>Arthropoda</taxon>
        <taxon>Hexapoda</taxon>
        <taxon>Insecta</taxon>
        <taxon>Pterygota</taxon>
        <taxon>Neoptera</taxon>
        <taxon>Endopterygota</taxon>
        <taxon>Hymenoptera</taxon>
        <taxon>Apocrita</taxon>
        <taxon>Proctotrupomorpha</taxon>
        <taxon>Chalcidoidea</taxon>
        <taxon>Agaonidae</taxon>
        <taxon>Agaoninae</taxon>
        <taxon>Ceratosolen</taxon>
    </lineage>
</organism>
<dbReference type="RefSeq" id="XP_011504811.1">
    <property type="nucleotide sequence ID" value="XM_011506509.1"/>
</dbReference>
<evidence type="ECO:0000256" key="5">
    <source>
        <dbReference type="ARBA" id="ARBA00023157"/>
    </source>
</evidence>
<reference evidence="10" key="1">
    <citation type="submission" date="2025-08" db="UniProtKB">
        <authorList>
            <consortium name="RefSeq"/>
        </authorList>
    </citation>
    <scope>IDENTIFICATION</scope>
</reference>
<evidence type="ECO:0000256" key="2">
    <source>
        <dbReference type="ARBA" id="ARBA00022670"/>
    </source>
</evidence>
<sequence length="255" mass="28392">MTIRIIICLCLILSTVTLGRRSRIVGGTDADIREFPYIASLRKVSTNEHFCGATIITNWHLLTAAHCFLSETDKLDMFRVYTGTSNSSDISGPSYKIAYVDLHPKYNGKITPTGSHAHDIAIITVWRPIEFNEFQNKAKLPTRNSLANEKGYISGWGSKDYPSDETSEQLQKAKMSIVDQDKCSKMVDFIIKPEQLCAFQSIGIGSCIGDSGGPLIINREVVGISSFNLPCARGLPDIYTDVYNYLDFILPHIKM</sequence>
<dbReference type="PROSITE" id="PS00135">
    <property type="entry name" value="TRYPSIN_SER"/>
    <property type="match status" value="1"/>
</dbReference>
<dbReference type="GO" id="GO:0005576">
    <property type="term" value="C:extracellular region"/>
    <property type="evidence" value="ECO:0007669"/>
    <property type="project" value="UniProtKB-SubCell"/>
</dbReference>
<feature type="signal peptide" evidence="7">
    <location>
        <begin position="1"/>
        <end position="19"/>
    </location>
</feature>
<evidence type="ECO:0000313" key="9">
    <source>
        <dbReference type="Proteomes" id="UP000695007"/>
    </source>
</evidence>
<evidence type="ECO:0000256" key="7">
    <source>
        <dbReference type="SAM" id="SignalP"/>
    </source>
</evidence>
<dbReference type="Gene3D" id="2.40.10.10">
    <property type="entry name" value="Trypsin-like serine proteases"/>
    <property type="match status" value="1"/>
</dbReference>
<feature type="chain" id="PRO_5042580690" evidence="7">
    <location>
        <begin position="20"/>
        <end position="255"/>
    </location>
</feature>
<evidence type="ECO:0000256" key="3">
    <source>
        <dbReference type="ARBA" id="ARBA00022801"/>
    </source>
</evidence>
<dbReference type="PROSITE" id="PS00134">
    <property type="entry name" value="TRYPSIN_HIS"/>
    <property type="match status" value="1"/>
</dbReference>
<dbReference type="FunFam" id="2.40.10.10:FF:000068">
    <property type="entry name" value="transmembrane protease serine 2"/>
    <property type="match status" value="1"/>
</dbReference>
<keyword evidence="5" id="KW-1015">Disulfide bond</keyword>
<dbReference type="InterPro" id="IPR043504">
    <property type="entry name" value="Peptidase_S1_PA_chymotrypsin"/>
</dbReference>
<dbReference type="SUPFAM" id="SSF50494">
    <property type="entry name" value="Trypsin-like serine proteases"/>
    <property type="match status" value="1"/>
</dbReference>
<proteinExistence type="predicted"/>
<dbReference type="FunFam" id="2.40.10.10:FF:000036">
    <property type="entry name" value="Trypsin beta"/>
    <property type="match status" value="1"/>
</dbReference>
<dbReference type="PRINTS" id="PR00722">
    <property type="entry name" value="CHYMOTRYPSIN"/>
</dbReference>
<dbReference type="SMART" id="SM00020">
    <property type="entry name" value="Tryp_SPc"/>
    <property type="match status" value="1"/>
</dbReference>
<keyword evidence="4 6" id="KW-0720">Serine protease</keyword>
<comment type="subcellular location">
    <subcellularLocation>
        <location evidence="1">Secreted</location>
        <location evidence="1">Extracellular space</location>
    </subcellularLocation>
</comment>
<dbReference type="GO" id="GO:0006508">
    <property type="term" value="P:proteolysis"/>
    <property type="evidence" value="ECO:0007669"/>
    <property type="project" value="UniProtKB-KW"/>
</dbReference>